<protein>
    <submittedName>
        <fullName evidence="1">Uncharacterized protein</fullName>
    </submittedName>
</protein>
<organism evidence="1 2">
    <name type="scientific">Calothrix parietina FACHB-288</name>
    <dbReference type="NCBI Taxonomy" id="2692896"/>
    <lineage>
        <taxon>Bacteria</taxon>
        <taxon>Bacillati</taxon>
        <taxon>Cyanobacteriota</taxon>
        <taxon>Cyanophyceae</taxon>
        <taxon>Nostocales</taxon>
        <taxon>Calotrichaceae</taxon>
        <taxon>Calothrix</taxon>
    </lineage>
</organism>
<evidence type="ECO:0000313" key="1">
    <source>
        <dbReference type="EMBL" id="MBD2198351.1"/>
    </source>
</evidence>
<gene>
    <name evidence="1" type="ORF">H6G24_23065</name>
</gene>
<accession>A0ABR8AEA1</accession>
<keyword evidence="2" id="KW-1185">Reference proteome</keyword>
<name>A0ABR8AEA1_9CYAN</name>
<dbReference type="Proteomes" id="UP000658514">
    <property type="component" value="Unassembled WGS sequence"/>
</dbReference>
<dbReference type="RefSeq" id="WP_190545889.1">
    <property type="nucleotide sequence ID" value="NZ_CAWPNO010000074.1"/>
</dbReference>
<evidence type="ECO:0000313" key="2">
    <source>
        <dbReference type="Proteomes" id="UP000658514"/>
    </source>
</evidence>
<proteinExistence type="predicted"/>
<comment type="caution">
    <text evidence="1">The sequence shown here is derived from an EMBL/GenBank/DDBJ whole genome shotgun (WGS) entry which is preliminary data.</text>
</comment>
<sequence>MSNQARMNFRWRYQPRNKMDALMLDYIATSSVTSTTEMILLALRAFWLPLAIASSECDEATKQRVVSDASYTLLHQLTQIYSAAGVSNSHNLLLTFNTERSPLSTDSKSNTHAVKTPPTIEEQKEMIGSFDYDINSFENW</sequence>
<dbReference type="EMBL" id="JACJQH010000040">
    <property type="protein sequence ID" value="MBD2198351.1"/>
    <property type="molecule type" value="Genomic_DNA"/>
</dbReference>
<reference evidence="1 2" key="1">
    <citation type="journal article" date="2020" name="ISME J.">
        <title>Comparative genomics reveals insights into cyanobacterial evolution and habitat adaptation.</title>
        <authorList>
            <person name="Chen M.Y."/>
            <person name="Teng W.K."/>
            <person name="Zhao L."/>
            <person name="Hu C.X."/>
            <person name="Zhou Y.K."/>
            <person name="Han B.P."/>
            <person name="Song L.R."/>
            <person name="Shu W.S."/>
        </authorList>
    </citation>
    <scope>NUCLEOTIDE SEQUENCE [LARGE SCALE GENOMIC DNA]</scope>
    <source>
        <strain evidence="1 2">FACHB-288</strain>
    </source>
</reference>